<keyword evidence="2" id="KW-1185">Reference proteome</keyword>
<reference evidence="1 2" key="1">
    <citation type="submission" date="2016-12" db="EMBL/GenBank/DDBJ databases">
        <title>The genomes of Aspergillus section Nigri reveals drivers in fungal speciation.</title>
        <authorList>
            <consortium name="DOE Joint Genome Institute"/>
            <person name="Vesth T.C."/>
            <person name="Nybo J."/>
            <person name="Theobald S."/>
            <person name="Brandl J."/>
            <person name="Frisvad J.C."/>
            <person name="Nielsen K.F."/>
            <person name="Lyhne E.K."/>
            <person name="Kogle M.E."/>
            <person name="Kuo A."/>
            <person name="Riley R."/>
            <person name="Clum A."/>
            <person name="Nolan M."/>
            <person name="Lipzen A."/>
            <person name="Salamov A."/>
            <person name="Henrissat B."/>
            <person name="Wiebenga A."/>
            <person name="De Vries R.P."/>
            <person name="Grigoriev I.V."/>
            <person name="Mortensen U.H."/>
            <person name="Andersen M.R."/>
            <person name="Baker S.E."/>
        </authorList>
    </citation>
    <scope>NUCLEOTIDE SEQUENCE [LARGE SCALE GENOMIC DNA]</scope>
    <source>
        <strain evidence="1 2">CBS 115572</strain>
    </source>
</reference>
<protein>
    <submittedName>
        <fullName evidence="1">Uncharacterized protein</fullName>
    </submittedName>
</protein>
<accession>A0A317XF31</accession>
<evidence type="ECO:0000313" key="2">
    <source>
        <dbReference type="Proteomes" id="UP000246702"/>
    </source>
</evidence>
<proteinExistence type="predicted"/>
<gene>
    <name evidence="1" type="ORF">BO94DRAFT_552491</name>
</gene>
<organism evidence="1 2">
    <name type="scientific">Aspergillus sclerotioniger CBS 115572</name>
    <dbReference type="NCBI Taxonomy" id="1450535"/>
    <lineage>
        <taxon>Eukaryota</taxon>
        <taxon>Fungi</taxon>
        <taxon>Dikarya</taxon>
        <taxon>Ascomycota</taxon>
        <taxon>Pezizomycotina</taxon>
        <taxon>Eurotiomycetes</taxon>
        <taxon>Eurotiomycetidae</taxon>
        <taxon>Eurotiales</taxon>
        <taxon>Aspergillaceae</taxon>
        <taxon>Aspergillus</taxon>
        <taxon>Aspergillus subgen. Circumdati</taxon>
    </lineage>
</organism>
<comment type="caution">
    <text evidence="1">The sequence shown here is derived from an EMBL/GenBank/DDBJ whole genome shotgun (WGS) entry which is preliminary data.</text>
</comment>
<dbReference type="Proteomes" id="UP000246702">
    <property type="component" value="Unassembled WGS sequence"/>
</dbReference>
<dbReference type="RefSeq" id="XP_025472379.1">
    <property type="nucleotide sequence ID" value="XM_025613601.1"/>
</dbReference>
<dbReference type="STRING" id="1450535.A0A317XF31"/>
<dbReference type="AlphaFoldDB" id="A0A317XF31"/>
<dbReference type="EMBL" id="MSFK01000002">
    <property type="protein sequence ID" value="PWY95618.1"/>
    <property type="molecule type" value="Genomic_DNA"/>
</dbReference>
<name>A0A317XF31_9EURO</name>
<dbReference type="GeneID" id="37115744"/>
<dbReference type="OrthoDB" id="4062651at2759"/>
<evidence type="ECO:0000313" key="1">
    <source>
        <dbReference type="EMBL" id="PWY95618.1"/>
    </source>
</evidence>
<sequence length="231" mass="26692">MSSENPAWDFREFFFHLYEKTAEITVISKGNCLELDPANFIHSPSSLQTYMGFTASICNDEDYDLTQEEDLHTWTLTPFLTIFPNIDPNPTATTKRPRLRDFTLHPNWHKLRPENIQLPGTDTNELYSRPPRKVLAANTTCFFKQIKPECNFCTLQYALGPETSLELRKQWDSQVTSTLDGLHEAGINAWIVDFWGGYTRGWVEMCRMETVEGDREGIAKIREILYQGKIS</sequence>